<dbReference type="InterPro" id="IPR012677">
    <property type="entry name" value="Nucleotide-bd_a/b_plait_sf"/>
</dbReference>
<feature type="compositionally biased region" description="Basic and acidic residues" evidence="5">
    <location>
        <begin position="435"/>
        <end position="444"/>
    </location>
</feature>
<reference evidence="9" key="2">
    <citation type="journal article" date="2020" name="Nat. Commun.">
        <title>Large-scale genome sequencing of mycorrhizal fungi provides insights into the early evolution of symbiotic traits.</title>
        <authorList>
            <person name="Miyauchi S."/>
            <person name="Kiss E."/>
            <person name="Kuo A."/>
            <person name="Drula E."/>
            <person name="Kohler A."/>
            <person name="Sanchez-Garcia M."/>
            <person name="Morin E."/>
            <person name="Andreopoulos B."/>
            <person name="Barry K.W."/>
            <person name="Bonito G."/>
            <person name="Buee M."/>
            <person name="Carver A."/>
            <person name="Chen C."/>
            <person name="Cichocki N."/>
            <person name="Clum A."/>
            <person name="Culley D."/>
            <person name="Crous P.W."/>
            <person name="Fauchery L."/>
            <person name="Girlanda M."/>
            <person name="Hayes R.D."/>
            <person name="Keri Z."/>
            <person name="LaButti K."/>
            <person name="Lipzen A."/>
            <person name="Lombard V."/>
            <person name="Magnuson J."/>
            <person name="Maillard F."/>
            <person name="Murat C."/>
            <person name="Nolan M."/>
            <person name="Ohm R.A."/>
            <person name="Pangilinan J."/>
            <person name="Pereira M.F."/>
            <person name="Perotto S."/>
            <person name="Peter M."/>
            <person name="Pfister S."/>
            <person name="Riley R."/>
            <person name="Sitrit Y."/>
            <person name="Stielow J.B."/>
            <person name="Szollosi G."/>
            <person name="Zifcakova L."/>
            <person name="Stursova M."/>
            <person name="Spatafora J.W."/>
            <person name="Tedersoo L."/>
            <person name="Vaario L.M."/>
            <person name="Yamada A."/>
            <person name="Yan M."/>
            <person name="Wang P."/>
            <person name="Xu J."/>
            <person name="Bruns T."/>
            <person name="Baldrian P."/>
            <person name="Vilgalys R."/>
            <person name="Dunand C."/>
            <person name="Henrissat B."/>
            <person name="Grigoriev I.V."/>
            <person name="Hibbett D."/>
            <person name="Nagy L.G."/>
            <person name="Martin F.M."/>
        </authorList>
    </citation>
    <scope>NUCLEOTIDE SEQUENCE</scope>
    <source>
        <strain evidence="9">BED1</strain>
    </source>
</reference>
<protein>
    <recommendedName>
        <fullName evidence="11">Lupus La protein</fullName>
    </recommendedName>
</protein>
<dbReference type="PANTHER" id="PTHR22792:SF140">
    <property type="entry name" value="ACHILLES, ISOFORM A"/>
    <property type="match status" value="1"/>
</dbReference>
<comment type="caution">
    <text evidence="9">The sequence shown here is derived from an EMBL/GenBank/DDBJ whole genome shotgun (WGS) entry which is preliminary data.</text>
</comment>
<accession>A0AAD4BG98</accession>
<feature type="domain" description="RRM" evidence="6">
    <location>
        <begin position="124"/>
        <end position="213"/>
    </location>
</feature>
<evidence type="ECO:0000259" key="7">
    <source>
        <dbReference type="PROSITE" id="PS50961"/>
    </source>
</evidence>
<dbReference type="Pfam" id="PF00076">
    <property type="entry name" value="RRM_1"/>
    <property type="match status" value="1"/>
</dbReference>
<name>A0AAD4BG98_BOLED</name>
<dbReference type="InterPro" id="IPR045180">
    <property type="entry name" value="La_dom_prot"/>
</dbReference>
<dbReference type="GO" id="GO:0003729">
    <property type="term" value="F:mRNA binding"/>
    <property type="evidence" value="ECO:0007669"/>
    <property type="project" value="TreeGrafter"/>
</dbReference>
<dbReference type="PROSITE" id="PS50961">
    <property type="entry name" value="HTH_LA"/>
    <property type="match status" value="1"/>
</dbReference>
<dbReference type="InterPro" id="IPR036390">
    <property type="entry name" value="WH_DNA-bd_sf"/>
</dbReference>
<dbReference type="CDD" id="cd12291">
    <property type="entry name" value="RRM1_La"/>
    <property type="match status" value="1"/>
</dbReference>
<gene>
    <name evidence="9" type="ORF">L210DRAFT_3564431</name>
</gene>
<dbReference type="Gene3D" id="1.10.10.10">
    <property type="entry name" value="Winged helix-like DNA-binding domain superfamily/Winged helix DNA-binding domain"/>
    <property type="match status" value="1"/>
</dbReference>
<evidence type="ECO:0000313" key="10">
    <source>
        <dbReference type="Proteomes" id="UP001194468"/>
    </source>
</evidence>
<dbReference type="Pfam" id="PF05383">
    <property type="entry name" value="La"/>
    <property type="match status" value="1"/>
</dbReference>
<feature type="compositionally biased region" description="Basic and acidic residues" evidence="5">
    <location>
        <begin position="411"/>
        <end position="423"/>
    </location>
</feature>
<dbReference type="EMBL" id="WHUW01000075">
    <property type="protein sequence ID" value="KAF8428040.1"/>
    <property type="molecule type" value="Genomic_DNA"/>
</dbReference>
<sequence>MSVSEPPPADKVPVSSTVAEPASTTAAAYDDESLAAACKQVEFYFADCNLPFDKFMWTLHTANADHWVPIKTISSFKRMRDHSAKGHEFILRALKTSTQLEVDEKGDNVRRTAELQKPKDQFGRSVYAKGFGKEEPGLQQELEAFFEQYGGVNAVRMRRVDGKKEFKGSVFVEFADMTGVEAFLSVEPKPSWKGEELLIMSKGAYCDMKIKEKGLTGKIAELRKDSISSRKGFNAFREMESDSKSKSSGKSREKPEVFLEFMGEKIRVYDDNEEGVGYVKTEDVPFVRGATLKFTGCGGDANFTEMKAPLRERFARVPYIQFSKGDDFGLVGFEKALKEDEIEYVKENLKTVNSKEVVWTIPDEEEEKQFQIDRANFAAKSALSRTQMRKGSSGRGGRGGRGSRGGGRQGGGDRKKTKEKIKDAPQSIATSESQTGEKRKRDIEPDGGPDVGVRGTGVPTIAAAKKVRADDP</sequence>
<dbReference type="PANTHER" id="PTHR22792">
    <property type="entry name" value="LUPUS LA PROTEIN-RELATED"/>
    <property type="match status" value="1"/>
</dbReference>
<comment type="subcellular location">
    <subcellularLocation>
        <location evidence="1">Nucleus</location>
    </subcellularLocation>
</comment>
<dbReference type="Proteomes" id="UP001194468">
    <property type="component" value="Unassembled WGS sequence"/>
</dbReference>
<dbReference type="InterPro" id="IPR014886">
    <property type="entry name" value="La_xRRM"/>
</dbReference>
<dbReference type="GO" id="GO:0006396">
    <property type="term" value="P:RNA processing"/>
    <property type="evidence" value="ECO:0007669"/>
    <property type="project" value="InterPro"/>
</dbReference>
<feature type="domain" description="XRRM" evidence="8">
    <location>
        <begin position="285"/>
        <end position="412"/>
    </location>
</feature>
<evidence type="ECO:0000256" key="3">
    <source>
        <dbReference type="ARBA" id="ARBA00023242"/>
    </source>
</evidence>
<dbReference type="InterPro" id="IPR006630">
    <property type="entry name" value="La_HTH"/>
</dbReference>
<dbReference type="InterPro" id="IPR000504">
    <property type="entry name" value="RRM_dom"/>
</dbReference>
<keyword evidence="3" id="KW-0539">Nucleus</keyword>
<dbReference type="PROSITE" id="PS50102">
    <property type="entry name" value="RRM"/>
    <property type="match status" value="1"/>
</dbReference>
<dbReference type="PROSITE" id="PS51939">
    <property type="entry name" value="XRRM"/>
    <property type="match status" value="1"/>
</dbReference>
<dbReference type="SMART" id="SM00360">
    <property type="entry name" value="RRM"/>
    <property type="match status" value="1"/>
</dbReference>
<evidence type="ECO:0000259" key="8">
    <source>
        <dbReference type="PROSITE" id="PS51939"/>
    </source>
</evidence>
<dbReference type="InterPro" id="IPR002344">
    <property type="entry name" value="Lupus_La"/>
</dbReference>
<evidence type="ECO:0000259" key="6">
    <source>
        <dbReference type="PROSITE" id="PS50102"/>
    </source>
</evidence>
<evidence type="ECO:0000313" key="9">
    <source>
        <dbReference type="EMBL" id="KAF8428040.1"/>
    </source>
</evidence>
<evidence type="ECO:0000256" key="1">
    <source>
        <dbReference type="ARBA" id="ARBA00004123"/>
    </source>
</evidence>
<dbReference type="GO" id="GO:1990904">
    <property type="term" value="C:ribonucleoprotein complex"/>
    <property type="evidence" value="ECO:0007669"/>
    <property type="project" value="UniProtKB-UniRule"/>
</dbReference>
<evidence type="ECO:0000256" key="4">
    <source>
        <dbReference type="PROSITE-ProRule" id="PRU00332"/>
    </source>
</evidence>
<keyword evidence="2 4" id="KW-0694">RNA-binding</keyword>
<dbReference type="SMART" id="SM00715">
    <property type="entry name" value="LA"/>
    <property type="match status" value="1"/>
</dbReference>
<keyword evidence="10" id="KW-1185">Reference proteome</keyword>
<evidence type="ECO:0008006" key="11">
    <source>
        <dbReference type="Google" id="ProtNLM"/>
    </source>
</evidence>
<feature type="domain" description="HTH La-type RNA-binding" evidence="7">
    <location>
        <begin position="27"/>
        <end position="121"/>
    </location>
</feature>
<dbReference type="PRINTS" id="PR00302">
    <property type="entry name" value="LUPUSLA"/>
</dbReference>
<evidence type="ECO:0000256" key="2">
    <source>
        <dbReference type="ARBA" id="ARBA00022884"/>
    </source>
</evidence>
<evidence type="ECO:0000256" key="5">
    <source>
        <dbReference type="SAM" id="MobiDB-lite"/>
    </source>
</evidence>
<dbReference type="InterPro" id="IPR035979">
    <property type="entry name" value="RBD_domain_sf"/>
</dbReference>
<dbReference type="SUPFAM" id="SSF46785">
    <property type="entry name" value="Winged helix' DNA-binding domain"/>
    <property type="match status" value="1"/>
</dbReference>
<reference evidence="9" key="1">
    <citation type="submission" date="2019-10" db="EMBL/GenBank/DDBJ databases">
        <authorList>
            <consortium name="DOE Joint Genome Institute"/>
            <person name="Kuo A."/>
            <person name="Miyauchi S."/>
            <person name="Kiss E."/>
            <person name="Drula E."/>
            <person name="Kohler A."/>
            <person name="Sanchez-Garcia M."/>
            <person name="Andreopoulos B."/>
            <person name="Barry K.W."/>
            <person name="Bonito G."/>
            <person name="Buee M."/>
            <person name="Carver A."/>
            <person name="Chen C."/>
            <person name="Cichocki N."/>
            <person name="Clum A."/>
            <person name="Culley D."/>
            <person name="Crous P.W."/>
            <person name="Fauchery L."/>
            <person name="Girlanda M."/>
            <person name="Hayes R."/>
            <person name="Keri Z."/>
            <person name="LaButti K."/>
            <person name="Lipzen A."/>
            <person name="Lombard V."/>
            <person name="Magnuson J."/>
            <person name="Maillard F."/>
            <person name="Morin E."/>
            <person name="Murat C."/>
            <person name="Nolan M."/>
            <person name="Ohm R."/>
            <person name="Pangilinan J."/>
            <person name="Pereira M."/>
            <person name="Perotto S."/>
            <person name="Peter M."/>
            <person name="Riley R."/>
            <person name="Sitrit Y."/>
            <person name="Stielow B."/>
            <person name="Szollosi G."/>
            <person name="Zifcakova L."/>
            <person name="Stursova M."/>
            <person name="Spatafora J.W."/>
            <person name="Tedersoo L."/>
            <person name="Vaario L.-M."/>
            <person name="Yamada A."/>
            <person name="Yan M."/>
            <person name="Wang P."/>
            <person name="Xu J."/>
            <person name="Bruns T."/>
            <person name="Baldrian P."/>
            <person name="Vilgalys R."/>
            <person name="Henrissat B."/>
            <person name="Grigoriev I.V."/>
            <person name="Hibbett D."/>
            <person name="Nagy L.G."/>
            <person name="Martin F.M."/>
        </authorList>
    </citation>
    <scope>NUCLEOTIDE SEQUENCE</scope>
    <source>
        <strain evidence="9">BED1</strain>
    </source>
</reference>
<organism evidence="9 10">
    <name type="scientific">Boletus edulis BED1</name>
    <dbReference type="NCBI Taxonomy" id="1328754"/>
    <lineage>
        <taxon>Eukaryota</taxon>
        <taxon>Fungi</taxon>
        <taxon>Dikarya</taxon>
        <taxon>Basidiomycota</taxon>
        <taxon>Agaricomycotina</taxon>
        <taxon>Agaricomycetes</taxon>
        <taxon>Agaricomycetidae</taxon>
        <taxon>Boletales</taxon>
        <taxon>Boletineae</taxon>
        <taxon>Boletaceae</taxon>
        <taxon>Boletoideae</taxon>
        <taxon>Boletus</taxon>
    </lineage>
</organism>
<feature type="compositionally biased region" description="Gly residues" evidence="5">
    <location>
        <begin position="393"/>
        <end position="410"/>
    </location>
</feature>
<dbReference type="AlphaFoldDB" id="A0AAD4BG98"/>
<dbReference type="GO" id="GO:0005634">
    <property type="term" value="C:nucleus"/>
    <property type="evidence" value="ECO:0007669"/>
    <property type="project" value="UniProtKB-SubCell"/>
</dbReference>
<dbReference type="SUPFAM" id="SSF54928">
    <property type="entry name" value="RNA-binding domain, RBD"/>
    <property type="match status" value="1"/>
</dbReference>
<feature type="region of interest" description="Disordered" evidence="5">
    <location>
        <begin position="381"/>
        <end position="472"/>
    </location>
</feature>
<proteinExistence type="predicted"/>
<dbReference type="InterPro" id="IPR036388">
    <property type="entry name" value="WH-like_DNA-bd_sf"/>
</dbReference>
<dbReference type="Gene3D" id="3.30.70.330">
    <property type="match status" value="2"/>
</dbReference>